<accession>A0A4R2BI99</accession>
<dbReference type="EMBL" id="SLVV01000003">
    <property type="protein sequence ID" value="TCN26626.1"/>
    <property type="molecule type" value="Genomic_DNA"/>
</dbReference>
<dbReference type="RefSeq" id="WP_121610926.1">
    <property type="nucleotide sequence ID" value="NZ_CP033044.1"/>
</dbReference>
<gene>
    <name evidence="2" type="ORF">EV146_103149</name>
</gene>
<keyword evidence="3" id="KW-1185">Reference proteome</keyword>
<keyword evidence="1" id="KW-0472">Membrane</keyword>
<proteinExistence type="predicted"/>
<comment type="caution">
    <text evidence="2">The sequence shown here is derived from an EMBL/GenBank/DDBJ whole genome shotgun (WGS) entry which is preliminary data.</text>
</comment>
<evidence type="ECO:0000313" key="2">
    <source>
        <dbReference type="EMBL" id="TCN26626.1"/>
    </source>
</evidence>
<reference evidence="2 3" key="1">
    <citation type="journal article" date="2015" name="Stand. Genomic Sci.">
        <title>Genomic Encyclopedia of Bacterial and Archaeal Type Strains, Phase III: the genomes of soil and plant-associated and newly described type strains.</title>
        <authorList>
            <person name="Whitman W.B."/>
            <person name="Woyke T."/>
            <person name="Klenk H.P."/>
            <person name="Zhou Y."/>
            <person name="Lilburn T.G."/>
            <person name="Beck B.J."/>
            <person name="De Vos P."/>
            <person name="Vandamme P."/>
            <person name="Eisen J.A."/>
            <person name="Garrity G."/>
            <person name="Hugenholtz P."/>
            <person name="Kyrpides N.C."/>
        </authorList>
    </citation>
    <scope>NUCLEOTIDE SEQUENCE [LARGE SCALE GENOMIC DNA]</scope>
    <source>
        <strain evidence="2 3">CV53</strain>
    </source>
</reference>
<evidence type="ECO:0000256" key="1">
    <source>
        <dbReference type="SAM" id="Phobius"/>
    </source>
</evidence>
<name>A0A4R2BI99_9BACI</name>
<organism evidence="2 3">
    <name type="scientific">Mesobacillus foraminis</name>
    <dbReference type="NCBI Taxonomy" id="279826"/>
    <lineage>
        <taxon>Bacteria</taxon>
        <taxon>Bacillati</taxon>
        <taxon>Bacillota</taxon>
        <taxon>Bacilli</taxon>
        <taxon>Bacillales</taxon>
        <taxon>Bacillaceae</taxon>
        <taxon>Mesobacillus</taxon>
    </lineage>
</organism>
<feature type="transmembrane region" description="Helical" evidence="1">
    <location>
        <begin position="31"/>
        <end position="49"/>
    </location>
</feature>
<dbReference type="Proteomes" id="UP000295689">
    <property type="component" value="Unassembled WGS sequence"/>
</dbReference>
<protein>
    <submittedName>
        <fullName evidence="2">Uncharacterized protein</fullName>
    </submittedName>
</protein>
<dbReference type="AlphaFoldDB" id="A0A4R2BI99"/>
<keyword evidence="1" id="KW-0812">Transmembrane</keyword>
<sequence length="59" mass="6748">MLLELTLYLLIGFAGLMIKKADSVKAVGMDLLTVLLWPFVLLLKYVDYIDAAKQKYKKK</sequence>
<keyword evidence="1" id="KW-1133">Transmembrane helix</keyword>
<evidence type="ECO:0000313" key="3">
    <source>
        <dbReference type="Proteomes" id="UP000295689"/>
    </source>
</evidence>